<dbReference type="PANTHER" id="PTHR43133:SF8">
    <property type="entry name" value="RNA POLYMERASE SIGMA FACTOR HI_1459-RELATED"/>
    <property type="match status" value="1"/>
</dbReference>
<keyword evidence="3" id="KW-0238">DNA-binding</keyword>
<dbReference type="SUPFAM" id="SSF88946">
    <property type="entry name" value="Sigma2 domain of RNA polymerase sigma factors"/>
    <property type="match status" value="1"/>
</dbReference>
<name>A0ABY7W248_9BACT</name>
<feature type="domain" description="RNA polymerase sigma-70 region 2" evidence="5">
    <location>
        <begin position="29"/>
        <end position="94"/>
    </location>
</feature>
<dbReference type="InterPro" id="IPR014284">
    <property type="entry name" value="RNA_pol_sigma-70_dom"/>
</dbReference>
<evidence type="ECO:0000313" key="7">
    <source>
        <dbReference type="Proteomes" id="UP001214250"/>
    </source>
</evidence>
<keyword evidence="1" id="KW-0805">Transcription regulation</keyword>
<dbReference type="InterPro" id="IPR013325">
    <property type="entry name" value="RNA_pol_sigma_r2"/>
</dbReference>
<sequence>MNKSLNTHETLLMRLQQNMDSWDEFTQVYERYIYLIMRAMKMNHHDAEDLSQDVLLKVWKNIANYDYRPDHARFRTWLSKICRNQVIDFIRKQKTEKIKREKNYSDIEDITLPQVEALAEEEWKVHVSTAAWENIQKDFNSEAMNCFEMINDGSPVAEIANKLKLSESSVYVYSKRVRDHMIAEVRRLNNSWN</sequence>
<evidence type="ECO:0000259" key="5">
    <source>
        <dbReference type="Pfam" id="PF04542"/>
    </source>
</evidence>
<dbReference type="Pfam" id="PF04542">
    <property type="entry name" value="Sigma70_r2"/>
    <property type="match status" value="1"/>
</dbReference>
<keyword evidence="2" id="KW-0731">Sigma factor</keyword>
<dbReference type="InterPro" id="IPR007627">
    <property type="entry name" value="RNA_pol_sigma70_r2"/>
</dbReference>
<dbReference type="NCBIfam" id="TIGR02937">
    <property type="entry name" value="sigma70-ECF"/>
    <property type="match status" value="1"/>
</dbReference>
<reference evidence="6 7" key="1">
    <citation type="submission" date="2023-02" db="EMBL/GenBank/DDBJ databases">
        <title>Genome sequence of Lentisphaera profundi SAORIC-696.</title>
        <authorList>
            <person name="Kim e."/>
            <person name="Cho J.-C."/>
            <person name="Choi A."/>
            <person name="Kang I."/>
        </authorList>
    </citation>
    <scope>NUCLEOTIDE SEQUENCE [LARGE SCALE GENOMIC DNA]</scope>
    <source>
        <strain evidence="6 7">SAORIC-696</strain>
    </source>
</reference>
<dbReference type="RefSeq" id="WP_274153901.1">
    <property type="nucleotide sequence ID" value="NZ_CP117812.1"/>
</dbReference>
<dbReference type="InterPro" id="IPR039425">
    <property type="entry name" value="RNA_pol_sigma-70-like"/>
</dbReference>
<proteinExistence type="predicted"/>
<evidence type="ECO:0000256" key="4">
    <source>
        <dbReference type="ARBA" id="ARBA00023163"/>
    </source>
</evidence>
<keyword evidence="4" id="KW-0804">Transcription</keyword>
<dbReference type="Gene3D" id="1.10.1740.10">
    <property type="match status" value="1"/>
</dbReference>
<evidence type="ECO:0000313" key="6">
    <source>
        <dbReference type="EMBL" id="WDE99039.1"/>
    </source>
</evidence>
<dbReference type="EMBL" id="CP117812">
    <property type="protein sequence ID" value="WDE99039.1"/>
    <property type="molecule type" value="Genomic_DNA"/>
</dbReference>
<evidence type="ECO:0000256" key="1">
    <source>
        <dbReference type="ARBA" id="ARBA00023015"/>
    </source>
</evidence>
<dbReference type="Proteomes" id="UP001214250">
    <property type="component" value="Chromosome 2"/>
</dbReference>
<keyword evidence="7" id="KW-1185">Reference proteome</keyword>
<accession>A0ABY7W248</accession>
<evidence type="ECO:0000256" key="3">
    <source>
        <dbReference type="ARBA" id="ARBA00023125"/>
    </source>
</evidence>
<protein>
    <submittedName>
        <fullName evidence="6">RNA polymerase sigma factor</fullName>
    </submittedName>
</protein>
<evidence type="ECO:0000256" key="2">
    <source>
        <dbReference type="ARBA" id="ARBA00023082"/>
    </source>
</evidence>
<organism evidence="6 7">
    <name type="scientific">Lentisphaera profundi</name>
    <dbReference type="NCBI Taxonomy" id="1658616"/>
    <lineage>
        <taxon>Bacteria</taxon>
        <taxon>Pseudomonadati</taxon>
        <taxon>Lentisphaerota</taxon>
        <taxon>Lentisphaeria</taxon>
        <taxon>Lentisphaerales</taxon>
        <taxon>Lentisphaeraceae</taxon>
        <taxon>Lentisphaera</taxon>
    </lineage>
</organism>
<dbReference type="PANTHER" id="PTHR43133">
    <property type="entry name" value="RNA POLYMERASE ECF-TYPE SIGMA FACTO"/>
    <property type="match status" value="1"/>
</dbReference>
<gene>
    <name evidence="6" type="ORF">PQO03_14475</name>
</gene>